<comment type="caution">
    <text evidence="2">The sequence shown here is derived from an EMBL/GenBank/DDBJ whole genome shotgun (WGS) entry which is preliminary data.</text>
</comment>
<keyword evidence="1" id="KW-0472">Membrane</keyword>
<feature type="transmembrane region" description="Helical" evidence="1">
    <location>
        <begin position="91"/>
        <end position="111"/>
    </location>
</feature>
<protein>
    <recommendedName>
        <fullName evidence="4">DUF2975 domain-containing protein</fullName>
    </recommendedName>
</protein>
<evidence type="ECO:0000313" key="3">
    <source>
        <dbReference type="Proteomes" id="UP000681586"/>
    </source>
</evidence>
<dbReference type="Proteomes" id="UP000681586">
    <property type="component" value="Unassembled WGS sequence"/>
</dbReference>
<keyword evidence="1" id="KW-1133">Transmembrane helix</keyword>
<name>A0ABS5MKQ9_9STAP</name>
<proteinExistence type="predicted"/>
<dbReference type="EMBL" id="JAGXBM010000003">
    <property type="protein sequence ID" value="MBS3696510.1"/>
    <property type="molecule type" value="Genomic_DNA"/>
</dbReference>
<sequence length="159" mass="18560">MNTTNKYEKRNYWFILVTMILSIAILVVNLVAFFKKVPLDTVFDMKNGVFFYLICFIIQTLLVITFFIIVLRFLKVINKKDFFNSRNYNKIFFSSILIIVYATLNSMKGIIDIDVTYKALLNTAPFTTILLLNIASMMLNFLSIYNESESIKKENDLTI</sequence>
<feature type="transmembrane region" description="Helical" evidence="1">
    <location>
        <begin position="49"/>
        <end position="71"/>
    </location>
</feature>
<evidence type="ECO:0000256" key="1">
    <source>
        <dbReference type="SAM" id="Phobius"/>
    </source>
</evidence>
<evidence type="ECO:0000313" key="2">
    <source>
        <dbReference type="EMBL" id="MBS3696510.1"/>
    </source>
</evidence>
<dbReference type="RefSeq" id="WP_078356927.1">
    <property type="nucleotide sequence ID" value="NZ_JAAQPD010000014.1"/>
</dbReference>
<keyword evidence="3" id="KW-1185">Reference proteome</keyword>
<keyword evidence="1" id="KW-0812">Transmembrane</keyword>
<evidence type="ECO:0008006" key="4">
    <source>
        <dbReference type="Google" id="ProtNLM"/>
    </source>
</evidence>
<reference evidence="2 3" key="1">
    <citation type="submission" date="2021-05" db="EMBL/GenBank/DDBJ databases">
        <title>Staphylococcus fleurettii isolated from lake water in First Nation community in Manitoba, Canada.</title>
        <authorList>
            <person name="Bashar S."/>
            <person name="Murdock A."/>
            <person name="Patidar R."/>
            <person name="Golding G."/>
            <person name="Farenhorst A."/>
            <person name="Kumar A."/>
        </authorList>
    </citation>
    <scope>NUCLEOTIDE SEQUENCE [LARGE SCALE GENOMIC DNA]</scope>
    <source>
        <strain evidence="2 3">SF002</strain>
    </source>
</reference>
<dbReference type="GeneID" id="86196359"/>
<accession>A0ABS5MKQ9</accession>
<gene>
    <name evidence="2" type="ORF">JJQ58_03290</name>
</gene>
<organism evidence="2 3">
    <name type="scientific">Mammaliicoccus fleurettii</name>
    <dbReference type="NCBI Taxonomy" id="150056"/>
    <lineage>
        <taxon>Bacteria</taxon>
        <taxon>Bacillati</taxon>
        <taxon>Bacillota</taxon>
        <taxon>Bacilli</taxon>
        <taxon>Bacillales</taxon>
        <taxon>Staphylococcaceae</taxon>
        <taxon>Mammaliicoccus</taxon>
    </lineage>
</organism>
<feature type="transmembrane region" description="Helical" evidence="1">
    <location>
        <begin position="12"/>
        <end position="34"/>
    </location>
</feature>
<feature type="transmembrane region" description="Helical" evidence="1">
    <location>
        <begin position="123"/>
        <end position="145"/>
    </location>
</feature>